<dbReference type="InterPro" id="IPR013057">
    <property type="entry name" value="AA_transpt_TM"/>
</dbReference>
<sequence>MSEADEASNYSYPVTPRLASTPATPPISAPPSQIHSPSLSRSPLLAVGDQIEPAGKTPRTSTPKNATPRNLTPRIRTPRFITPLGSPIRKALKLTRLDPQDAWLPITESRNGNAYYAAFHTLCAGIGIQALVLPVAFPILGWAWGIIFLTLTFIWQLYTLYILVQLHENVETGMRYSRYLQLCGVTFEPAGKTPRTSTPRNATPRNLTPRIRTPRFITPLGSPIRKALKLTRLDPQDAWLPITESRNGNAYYAAFHNLCAGIGIQALVLPVAFPILGWAWGIIFLTLTFIWQLYTLYILVQLHENVETGMRYSRYLQLCGATFGEKLAKWLAFLPLLQLSAGTCVALIIVGGTSMKTFYQITCGATCTSQPLTTVEWYLVFTCAAVVLSQLPNLNSIAGVSLVGAITAVGYCTIIWVVSVAKGRLPGVSYNPVQTDKEGIVRAVDVLNALGIVAFAFRGHNLTLEIQATMPSSEKHPSTVPMWKGVKFAYLIIATCLFPIAIGGYWAYGQLIPSGGMLVALIAFHATDTSRFILGLTSLFVIISAVSSFQIYGMPMFDDLESLYVRRKKKPCPWWLRPLIRAIYGFFMFFIAVAIPFLGSLAGLIGGIALPVTLAYPCFMWLKVKKPKAYGPIWWLNWVLGVLGIILSVLVTASGIYVIADTGIKVSFFDPQ</sequence>
<proteinExistence type="predicted"/>
<evidence type="ECO:0000256" key="5">
    <source>
        <dbReference type="ARBA" id="ARBA00022989"/>
    </source>
</evidence>
<comment type="subcellular location">
    <subcellularLocation>
        <location evidence="1">Membrane</location>
    </subcellularLocation>
</comment>
<evidence type="ECO:0000256" key="3">
    <source>
        <dbReference type="ARBA" id="ARBA00022692"/>
    </source>
</evidence>
<evidence type="ECO:0000256" key="1">
    <source>
        <dbReference type="ARBA" id="ARBA00004370"/>
    </source>
</evidence>
<evidence type="ECO:0000256" key="2">
    <source>
        <dbReference type="ARBA" id="ARBA00022448"/>
    </source>
</evidence>
<feature type="transmembrane region" description="Helical" evidence="8">
    <location>
        <begin position="488"/>
        <end position="508"/>
    </location>
</feature>
<dbReference type="GO" id="GO:0006865">
    <property type="term" value="P:amino acid transport"/>
    <property type="evidence" value="ECO:0007669"/>
    <property type="project" value="UniProtKB-KW"/>
</dbReference>
<feature type="transmembrane region" description="Helical" evidence="8">
    <location>
        <begin position="330"/>
        <end position="350"/>
    </location>
</feature>
<feature type="transmembrane region" description="Helical" evidence="8">
    <location>
        <begin position="142"/>
        <end position="164"/>
    </location>
</feature>
<dbReference type="PANTHER" id="PTHR48017">
    <property type="entry name" value="OS05G0424000 PROTEIN-RELATED"/>
    <property type="match status" value="1"/>
</dbReference>
<feature type="transmembrane region" description="Helical" evidence="8">
    <location>
        <begin position="634"/>
        <end position="660"/>
    </location>
</feature>
<dbReference type="AlphaFoldDB" id="A0A2H5P131"/>
<keyword evidence="3 8" id="KW-0812">Transmembrane</keyword>
<name>A0A2H5P131_CITUN</name>
<reference evidence="10 11" key="1">
    <citation type="journal article" date="2017" name="Front. Genet.">
        <title>Draft sequencing of the heterozygous diploid genome of Satsuma (Citrus unshiu Marc.) using a hybrid assembly approach.</title>
        <authorList>
            <person name="Shimizu T."/>
            <person name="Tanizawa Y."/>
            <person name="Mochizuki T."/>
            <person name="Nagasaki H."/>
            <person name="Yoshioka T."/>
            <person name="Toyoda A."/>
            <person name="Fujiyama A."/>
            <person name="Kaminuma E."/>
            <person name="Nakamura Y."/>
        </authorList>
    </citation>
    <scope>NUCLEOTIDE SEQUENCE [LARGE SCALE GENOMIC DNA]</scope>
    <source>
        <strain evidence="11">cv. Miyagawa wase</strain>
    </source>
</reference>
<feature type="domain" description="Amino acid transporter transmembrane" evidence="9">
    <location>
        <begin position="111"/>
        <end position="191"/>
    </location>
</feature>
<comment type="caution">
    <text evidence="10">The sequence shown here is derived from an EMBL/GenBank/DDBJ whole genome shotgun (WGS) entry which is preliminary data.</text>
</comment>
<keyword evidence="5 8" id="KW-1133">Transmembrane helix</keyword>
<feature type="transmembrane region" description="Helical" evidence="8">
    <location>
        <begin position="114"/>
        <end position="136"/>
    </location>
</feature>
<dbReference type="STRING" id="55188.A0A2H5P131"/>
<feature type="transmembrane region" description="Helical" evidence="8">
    <location>
        <begin position="601"/>
        <end position="622"/>
    </location>
</feature>
<keyword evidence="11" id="KW-1185">Reference proteome</keyword>
<gene>
    <name evidence="10" type="ORF">CUMW_094190</name>
</gene>
<protein>
    <recommendedName>
        <fullName evidence="9">Amino acid transporter transmembrane domain-containing protein</fullName>
    </recommendedName>
</protein>
<feature type="transmembrane region" description="Helical" evidence="8">
    <location>
        <begin position="574"/>
        <end position="595"/>
    </location>
</feature>
<keyword evidence="2" id="KW-0813">Transport</keyword>
<feature type="compositionally biased region" description="Polar residues" evidence="7">
    <location>
        <begin position="58"/>
        <end position="70"/>
    </location>
</feature>
<keyword evidence="4" id="KW-0029">Amino-acid transport</keyword>
<feature type="transmembrane region" description="Helical" evidence="8">
    <location>
        <begin position="278"/>
        <end position="300"/>
    </location>
</feature>
<evidence type="ECO:0000313" key="10">
    <source>
        <dbReference type="EMBL" id="GAY46078.1"/>
    </source>
</evidence>
<dbReference type="Pfam" id="PF01490">
    <property type="entry name" value="Aa_trans"/>
    <property type="match status" value="2"/>
</dbReference>
<feature type="transmembrane region" description="Helical" evidence="8">
    <location>
        <begin position="250"/>
        <end position="272"/>
    </location>
</feature>
<evidence type="ECO:0000256" key="8">
    <source>
        <dbReference type="SAM" id="Phobius"/>
    </source>
</evidence>
<evidence type="ECO:0000259" key="9">
    <source>
        <dbReference type="Pfam" id="PF01490"/>
    </source>
</evidence>
<feature type="transmembrane region" description="Helical" evidence="8">
    <location>
        <begin position="532"/>
        <end position="553"/>
    </location>
</feature>
<dbReference type="Proteomes" id="UP000236630">
    <property type="component" value="Unassembled WGS sequence"/>
</dbReference>
<evidence type="ECO:0000313" key="11">
    <source>
        <dbReference type="Proteomes" id="UP000236630"/>
    </source>
</evidence>
<feature type="transmembrane region" description="Helical" evidence="8">
    <location>
        <begin position="397"/>
        <end position="418"/>
    </location>
</feature>
<evidence type="ECO:0000256" key="4">
    <source>
        <dbReference type="ARBA" id="ARBA00022970"/>
    </source>
</evidence>
<keyword evidence="6 8" id="KW-0472">Membrane</keyword>
<feature type="region of interest" description="Disordered" evidence="7">
    <location>
        <begin position="1"/>
        <end position="72"/>
    </location>
</feature>
<accession>A0A2H5P131</accession>
<evidence type="ECO:0000256" key="6">
    <source>
        <dbReference type="ARBA" id="ARBA00023136"/>
    </source>
</evidence>
<organism evidence="10 11">
    <name type="scientific">Citrus unshiu</name>
    <name type="common">Satsuma mandarin</name>
    <name type="synonym">Citrus nobilis var. unshiu</name>
    <dbReference type="NCBI Taxonomy" id="55188"/>
    <lineage>
        <taxon>Eukaryota</taxon>
        <taxon>Viridiplantae</taxon>
        <taxon>Streptophyta</taxon>
        <taxon>Embryophyta</taxon>
        <taxon>Tracheophyta</taxon>
        <taxon>Spermatophyta</taxon>
        <taxon>Magnoliopsida</taxon>
        <taxon>eudicotyledons</taxon>
        <taxon>Gunneridae</taxon>
        <taxon>Pentapetalae</taxon>
        <taxon>rosids</taxon>
        <taxon>malvids</taxon>
        <taxon>Sapindales</taxon>
        <taxon>Rutaceae</taxon>
        <taxon>Aurantioideae</taxon>
        <taxon>Citrus</taxon>
    </lineage>
</organism>
<dbReference type="GO" id="GO:0016020">
    <property type="term" value="C:membrane"/>
    <property type="evidence" value="ECO:0007669"/>
    <property type="project" value="UniProtKB-SubCell"/>
</dbReference>
<dbReference type="EMBL" id="BDQV01000031">
    <property type="protein sequence ID" value="GAY46078.1"/>
    <property type="molecule type" value="Genomic_DNA"/>
</dbReference>
<evidence type="ECO:0000256" key="7">
    <source>
        <dbReference type="SAM" id="MobiDB-lite"/>
    </source>
</evidence>
<feature type="domain" description="Amino acid transporter transmembrane" evidence="9">
    <location>
        <begin position="247"/>
        <end position="659"/>
    </location>
</feature>